<feature type="compositionally biased region" description="Low complexity" evidence="1">
    <location>
        <begin position="23"/>
        <end position="37"/>
    </location>
</feature>
<proteinExistence type="predicted"/>
<dbReference type="EMBL" id="LRGB01000202">
    <property type="protein sequence ID" value="KZS20380.1"/>
    <property type="molecule type" value="Genomic_DNA"/>
</dbReference>
<dbReference type="Proteomes" id="UP000076858">
    <property type="component" value="Unassembled WGS sequence"/>
</dbReference>
<evidence type="ECO:0000313" key="3">
    <source>
        <dbReference type="Proteomes" id="UP000076858"/>
    </source>
</evidence>
<name>A0A162RBI6_9CRUS</name>
<gene>
    <name evidence="2" type="ORF">APZ42_012945</name>
</gene>
<evidence type="ECO:0000256" key="1">
    <source>
        <dbReference type="SAM" id="MobiDB-lite"/>
    </source>
</evidence>
<comment type="caution">
    <text evidence="2">The sequence shown here is derived from an EMBL/GenBank/DDBJ whole genome shotgun (WGS) entry which is preliminary data.</text>
</comment>
<organism evidence="2 3">
    <name type="scientific">Daphnia magna</name>
    <dbReference type="NCBI Taxonomy" id="35525"/>
    <lineage>
        <taxon>Eukaryota</taxon>
        <taxon>Metazoa</taxon>
        <taxon>Ecdysozoa</taxon>
        <taxon>Arthropoda</taxon>
        <taxon>Crustacea</taxon>
        <taxon>Branchiopoda</taxon>
        <taxon>Diplostraca</taxon>
        <taxon>Cladocera</taxon>
        <taxon>Anomopoda</taxon>
        <taxon>Daphniidae</taxon>
        <taxon>Daphnia</taxon>
    </lineage>
</organism>
<protein>
    <submittedName>
        <fullName evidence="2">Uncharacterized protein</fullName>
    </submittedName>
</protein>
<sequence length="448" mass="49233">MPLPVCEPKRIKRKEKNGVTRTSASKGSSSQSKTPLSVSTNENFTAVSLSVNDISSHNISSHIYGSTATPESVISLLSPDVVNEEEHHITTPVEKLPSPCLLSLPSEGQLSILIDSAMFCDKDLPNVEIGSETTKNQRSLLAPNVVTLEDHETIALAEKLLYPCLLNLAPDEGQPSVLIDSEIVSADRLLNYEMCLATSETQTYLPAPEGILLNLLENMEERHIDLAVEKISPPCSLNLPPDEEQQSLLYDSEMLCDDDFPNVETCSTTPESEASMLVQEVVTFGGSSKHCTSKETVIPLLVQPVNVPTVNDEDHVNSPVLATPCCPLLLIPEERNPSTEAIFTERKPDHSDFDHFSWVVQLPVTGWSWSFFNGILICSNNAKTGKGYIYTKLVEIVTTKRVLLHMGGKQVCPKAIKCHFSTTQELGLIIKDFDAMKRCQGTVNTFLN</sequence>
<feature type="region of interest" description="Disordered" evidence="1">
    <location>
        <begin position="1"/>
        <end position="39"/>
    </location>
</feature>
<dbReference type="OrthoDB" id="10423460at2759"/>
<evidence type="ECO:0000313" key="2">
    <source>
        <dbReference type="EMBL" id="KZS20380.1"/>
    </source>
</evidence>
<accession>A0A162RBI6</accession>
<dbReference type="AlphaFoldDB" id="A0A162RBI6"/>
<keyword evidence="3" id="KW-1185">Reference proteome</keyword>
<reference evidence="2 3" key="1">
    <citation type="submission" date="2016-03" db="EMBL/GenBank/DDBJ databases">
        <title>EvidentialGene: Evidence-directed Construction of Genes on Genomes.</title>
        <authorList>
            <person name="Gilbert D.G."/>
            <person name="Choi J.-H."/>
            <person name="Mockaitis K."/>
            <person name="Colbourne J."/>
            <person name="Pfrender M."/>
        </authorList>
    </citation>
    <scope>NUCLEOTIDE SEQUENCE [LARGE SCALE GENOMIC DNA]</scope>
    <source>
        <strain evidence="2 3">Xinb3</strain>
        <tissue evidence="2">Complete organism</tissue>
    </source>
</reference>